<dbReference type="SUPFAM" id="SSF56925">
    <property type="entry name" value="OMPA-like"/>
    <property type="match status" value="1"/>
</dbReference>
<dbReference type="STRING" id="1300350.Z948_3493"/>
<dbReference type="Proteomes" id="UP000027734">
    <property type="component" value="Unassembled WGS sequence"/>
</dbReference>
<comment type="caution">
    <text evidence="1">The sequence shown here is derived from an EMBL/GenBank/DDBJ whole genome shotgun (WGS) entry which is preliminary data.</text>
</comment>
<organism evidence="1 2">
    <name type="scientific">Sulfitobacter donghicola DSW-25 = KCTC 12864 = JCM 14565</name>
    <dbReference type="NCBI Taxonomy" id="1300350"/>
    <lineage>
        <taxon>Bacteria</taxon>
        <taxon>Pseudomonadati</taxon>
        <taxon>Pseudomonadota</taxon>
        <taxon>Alphaproteobacteria</taxon>
        <taxon>Rhodobacterales</taxon>
        <taxon>Roseobacteraceae</taxon>
        <taxon>Sulfitobacter</taxon>
    </lineage>
</organism>
<sequence length="241" mass="26175">MLAQNFHDIQGPKMIPSFRILCVTTFALAQSAHAENTNPLKDEFTSSTFGAPKFTYSAGVLATTRLNPSDSLDHVEDELELFYEIGFGGGFHAGITLTTLDGDPADNYEYEITFGYGSEFANGMTWDLTYGYIGLDNSDETSEEITATLGFPLGETIEGSFAVIVDPDTGKSDQEFGLETALNDRWTLFGLAGNSDRDDNVYGEVGVSYALTDSVALEVLYEDTNDDDPLLGFTIGYEFGG</sequence>
<accession>A0A073IGH8</accession>
<name>A0A073IGH8_9RHOB</name>
<evidence type="ECO:0000313" key="1">
    <source>
        <dbReference type="EMBL" id="KEJ88576.1"/>
    </source>
</evidence>
<proteinExistence type="predicted"/>
<dbReference type="eggNOG" id="ENOG5033KYG">
    <property type="taxonomic scope" value="Bacteria"/>
</dbReference>
<dbReference type="InterPro" id="IPR011250">
    <property type="entry name" value="OMP/PagP_B-barrel"/>
</dbReference>
<reference evidence="1 2" key="1">
    <citation type="submission" date="2014-01" db="EMBL/GenBank/DDBJ databases">
        <title>Sulfitobacter donghicola JCM 14565 Genome Sequencing.</title>
        <authorList>
            <person name="Lai Q."/>
            <person name="Hong Z."/>
        </authorList>
    </citation>
    <scope>NUCLEOTIDE SEQUENCE [LARGE SCALE GENOMIC DNA]</scope>
    <source>
        <strain evidence="1 2">JCM 14565</strain>
    </source>
</reference>
<protein>
    <submittedName>
        <fullName evidence="1">Uncharacterized protein</fullName>
    </submittedName>
</protein>
<dbReference type="AlphaFoldDB" id="A0A073IGH8"/>
<keyword evidence="2" id="KW-1185">Reference proteome</keyword>
<gene>
    <name evidence="1" type="ORF">DSW25_14930</name>
</gene>
<dbReference type="EMBL" id="JAMC01000006">
    <property type="protein sequence ID" value="KEJ88576.1"/>
    <property type="molecule type" value="Genomic_DNA"/>
</dbReference>
<evidence type="ECO:0000313" key="2">
    <source>
        <dbReference type="Proteomes" id="UP000027734"/>
    </source>
</evidence>